<keyword evidence="2 6" id="KW-0812">Transmembrane</keyword>
<evidence type="ECO:0000256" key="2">
    <source>
        <dbReference type="ARBA" id="ARBA00022692"/>
    </source>
</evidence>
<dbReference type="Proteomes" id="UP000038830">
    <property type="component" value="Unassembled WGS sequence"/>
</dbReference>
<dbReference type="Pfam" id="PF11712">
    <property type="entry name" value="Vma12"/>
    <property type="match status" value="1"/>
</dbReference>
<comment type="subcellular location">
    <subcellularLocation>
        <location evidence="1">Endoplasmic reticulum membrane</location>
        <topology evidence="1">Multi-pass membrane protein</topology>
    </subcellularLocation>
</comment>
<dbReference type="InterPro" id="IPR021013">
    <property type="entry name" value="ATPase_Vma12"/>
</dbReference>
<keyword evidence="3" id="KW-0256">Endoplasmic reticulum</keyword>
<dbReference type="GO" id="GO:0070072">
    <property type="term" value="P:vacuolar proton-transporting V-type ATPase complex assembly"/>
    <property type="evidence" value="ECO:0007669"/>
    <property type="project" value="InterPro"/>
</dbReference>
<sequence length="203" mass="23722">MKFCIPKPLVEHLDSIPQGSVIKERGWITTNDLLYVQKKYLRHIPLSILLKGLEPYFDSKPKKRNYSPEFQAQLDKLRLKLEEDEYQQMVNRGKTKLEGDDTYKSPAQVWKEVNSYITNIINVLVTVFAVVWALWTWTSYNPTVFKLHYRVLICFFGGLLALVADVVVLNAFFRKINEAKSKERNKIEIKKVIDTVIIKKKSD</sequence>
<protein>
    <recommendedName>
        <fullName evidence="9">Vacuolar ATPase assembly integral membrane protein VPH2</fullName>
    </recommendedName>
</protein>
<evidence type="ECO:0000313" key="8">
    <source>
        <dbReference type="Proteomes" id="UP000038830"/>
    </source>
</evidence>
<evidence type="ECO:0000256" key="4">
    <source>
        <dbReference type="ARBA" id="ARBA00022989"/>
    </source>
</evidence>
<evidence type="ECO:0000313" key="7">
    <source>
        <dbReference type="EMBL" id="CEP23179.1"/>
    </source>
</evidence>
<evidence type="ECO:0000256" key="6">
    <source>
        <dbReference type="SAM" id="Phobius"/>
    </source>
</evidence>
<name>A0A0H5CF26_CYBJN</name>
<dbReference type="GO" id="GO:0005789">
    <property type="term" value="C:endoplasmic reticulum membrane"/>
    <property type="evidence" value="ECO:0007669"/>
    <property type="project" value="UniProtKB-SubCell"/>
</dbReference>
<feature type="transmembrane region" description="Helical" evidence="6">
    <location>
        <begin position="147"/>
        <end position="173"/>
    </location>
</feature>
<feature type="transmembrane region" description="Helical" evidence="6">
    <location>
        <begin position="116"/>
        <end position="135"/>
    </location>
</feature>
<evidence type="ECO:0000256" key="3">
    <source>
        <dbReference type="ARBA" id="ARBA00022824"/>
    </source>
</evidence>
<organism evidence="7 8">
    <name type="scientific">Cyberlindnera jadinii (strain ATCC 18201 / CBS 1600 / BCRC 20928 / JCM 3617 / NBRC 0987 / NRRL Y-1542)</name>
    <name type="common">Torula yeast</name>
    <name type="synonym">Candida utilis</name>
    <dbReference type="NCBI Taxonomy" id="983966"/>
    <lineage>
        <taxon>Eukaryota</taxon>
        <taxon>Fungi</taxon>
        <taxon>Dikarya</taxon>
        <taxon>Ascomycota</taxon>
        <taxon>Saccharomycotina</taxon>
        <taxon>Saccharomycetes</taxon>
        <taxon>Phaffomycetales</taxon>
        <taxon>Phaffomycetaceae</taxon>
        <taxon>Cyberlindnera</taxon>
    </lineage>
</organism>
<reference evidence="8" key="1">
    <citation type="journal article" date="2015" name="J. Biotechnol.">
        <title>The structure of the Cyberlindnera jadinii genome and its relation to Candida utilis analyzed by the occurrence of single nucleotide polymorphisms.</title>
        <authorList>
            <person name="Rupp O."/>
            <person name="Brinkrolf K."/>
            <person name="Buerth C."/>
            <person name="Kunigo M."/>
            <person name="Schneider J."/>
            <person name="Jaenicke S."/>
            <person name="Goesmann A."/>
            <person name="Puehler A."/>
            <person name="Jaeger K.-E."/>
            <person name="Ernst J.F."/>
        </authorList>
    </citation>
    <scope>NUCLEOTIDE SEQUENCE [LARGE SCALE GENOMIC DNA]</scope>
    <source>
        <strain evidence="8">ATCC 18201 / CBS 1600 / BCRC 20928 / JCM 3617 / NBRC 0987 / NRRL Y-1542</strain>
    </source>
</reference>
<proteinExistence type="predicted"/>
<gene>
    <name evidence="7" type="ORF">BN1211_3706</name>
</gene>
<evidence type="ECO:0000256" key="5">
    <source>
        <dbReference type="ARBA" id="ARBA00023136"/>
    </source>
</evidence>
<dbReference type="AlphaFoldDB" id="A0A0H5CF26"/>
<dbReference type="EMBL" id="CDQK01000004">
    <property type="protein sequence ID" value="CEP23179.1"/>
    <property type="molecule type" value="Genomic_DNA"/>
</dbReference>
<dbReference type="PANTHER" id="PTHR31394">
    <property type="entry name" value="TRANSMEMBRANE PROTEIN 199"/>
    <property type="match status" value="1"/>
</dbReference>
<evidence type="ECO:0008006" key="9">
    <source>
        <dbReference type="Google" id="ProtNLM"/>
    </source>
</evidence>
<accession>A0A0H5CF26</accession>
<keyword evidence="5 6" id="KW-0472">Membrane</keyword>
<dbReference type="PANTHER" id="PTHR31394:SF1">
    <property type="entry name" value="TRANSMEMBRANE PROTEIN 199"/>
    <property type="match status" value="1"/>
</dbReference>
<evidence type="ECO:0000256" key="1">
    <source>
        <dbReference type="ARBA" id="ARBA00004477"/>
    </source>
</evidence>
<keyword evidence="4 6" id="KW-1133">Transmembrane helix</keyword>